<dbReference type="SMART" id="SM00582">
    <property type="entry name" value="RPR"/>
    <property type="match status" value="1"/>
</dbReference>
<dbReference type="Proteomes" id="UP001189122">
    <property type="component" value="Unassembled WGS sequence"/>
</dbReference>
<feature type="compositionally biased region" description="Basic and acidic residues" evidence="2">
    <location>
        <begin position="455"/>
        <end position="468"/>
    </location>
</feature>
<feature type="region of interest" description="Disordered" evidence="2">
    <location>
        <begin position="365"/>
        <end position="384"/>
    </location>
</feature>
<dbReference type="AlphaFoldDB" id="A0A7I8JBU5"/>
<keyword evidence="1" id="KW-0507">mRNA processing</keyword>
<dbReference type="InterPro" id="IPR045154">
    <property type="entry name" value="PCF11-like"/>
</dbReference>
<evidence type="ECO:0000313" key="5">
    <source>
        <dbReference type="Proteomes" id="UP001189122"/>
    </source>
</evidence>
<feature type="region of interest" description="Disordered" evidence="2">
    <location>
        <begin position="636"/>
        <end position="680"/>
    </location>
</feature>
<feature type="region of interest" description="Disordered" evidence="2">
    <location>
        <begin position="771"/>
        <end position="797"/>
    </location>
</feature>
<dbReference type="SUPFAM" id="SSF48464">
    <property type="entry name" value="ENTH/VHS domain"/>
    <property type="match status" value="1"/>
</dbReference>
<dbReference type="Pfam" id="PF23228">
    <property type="entry name" value="zf_PCFS4"/>
    <property type="match status" value="1"/>
</dbReference>
<feature type="region of interest" description="Disordered" evidence="2">
    <location>
        <begin position="212"/>
        <end position="234"/>
    </location>
</feature>
<feature type="compositionally biased region" description="Polar residues" evidence="2">
    <location>
        <begin position="522"/>
        <end position="540"/>
    </location>
</feature>
<evidence type="ECO:0000256" key="2">
    <source>
        <dbReference type="SAM" id="MobiDB-lite"/>
    </source>
</evidence>
<feature type="compositionally biased region" description="Basic and acidic residues" evidence="2">
    <location>
        <begin position="1"/>
        <end position="33"/>
    </location>
</feature>
<accession>A0A7I8JBU5</accession>
<dbReference type="PANTHER" id="PTHR15921">
    <property type="entry name" value="PRE-MRNA CLEAVAGE COMPLEX II"/>
    <property type="match status" value="1"/>
</dbReference>
<dbReference type="InterPro" id="IPR057242">
    <property type="entry name" value="PCFS4-like"/>
</dbReference>
<feature type="region of interest" description="Disordered" evidence="2">
    <location>
        <begin position="445"/>
        <end position="504"/>
    </location>
</feature>
<sequence length="975" mass="105850">MEMESSRRSLDRSKEPGLLKKPRLGELAERDPRGVLAGKGAGPDRDRPFLPRAAAPLAGGAFRVEDQPAAAFRGPSYQQQQQMQELAAQYKSALAELTFNSKPIITNLTIIAGESLHAAKAIAAVICTNILEVPSDQKLPSLYLLDSIVKNIGRDYIKYFAARLPEVFCKAYKQVDSSIHQGMRHLFGTWKGVFPPAPLMIIEKELGFPPIVNGSSSGGTGSRPDSQAQRPPHSIHVNPKYLEARQQLQQPSRVKAANGDNVGKASSTMEAVERADRVSTFGSSRQWVGPSIKAIQRPQRELSNEPAIEKNSGQGYGDREFVSDYSRHSDSGVQRASGRFAEREVSDKPWSSIRKGNHETMLGERTSSEVDRAGENHRISRSGQTVIQPSTNKEITTNMGSVMASQNWKNSEEEEYTWDLNPTGLQRGRRITPDVDHLQGPWNKLDSVTRLGKPSGKEDRLIQSKELAENPPTASFQQSRQRSNREHSADSVSRGATFGHRAPGLWSSHEMNVSLVGSNNATSRITGQEDSYSIPGNSELSTEKDLSFPKIGGHHMGPTRADTSSNLGPLANAKSKNSADHGPLGPEKPVQSSGQLNLGVSSAISHDSFPSTGLQNAIPRSNTLPNSQQLLPKISQTIKKQPHSSTQSEESLHPSLSLGSLDNGSNLMSNSTANSSGGTLDHSSTSKLLAAIAKSGLISITPSSSLESLISQPPLPASCITHFRTWNTSIASRASSILLNGYCTTISIPLTDGSSALPASTSMPLATTLDSCAVPPTSSPNELSRLESSSPKGSVLSKKSSADAEGLIGLKFRPEVIREYHLEVINRLYDLKHQDVTCEGRFKSQEEIQRYFNWHASKSNVGDSDQASLKDELVNTSLEMVMPKSDNCEPVVPADEGQCICALCGEPFEDVYCEERDEWMYKGTVYMSPPGREEAMEGSDVESTPQGLVVHAQCKSRNANDEFEAAIVKMESDGS</sequence>
<dbReference type="CDD" id="cd16982">
    <property type="entry name" value="CID_Pcf11"/>
    <property type="match status" value="1"/>
</dbReference>
<feature type="compositionally biased region" description="Polar residues" evidence="2">
    <location>
        <begin position="779"/>
        <end position="792"/>
    </location>
</feature>
<feature type="region of interest" description="Disordered" evidence="2">
    <location>
        <begin position="522"/>
        <end position="594"/>
    </location>
</feature>
<dbReference type="GO" id="GO:0005737">
    <property type="term" value="C:cytoplasm"/>
    <property type="evidence" value="ECO:0007669"/>
    <property type="project" value="TreeGrafter"/>
</dbReference>
<dbReference type="InterPro" id="IPR006569">
    <property type="entry name" value="CID_dom"/>
</dbReference>
<evidence type="ECO:0000256" key="1">
    <source>
        <dbReference type="ARBA" id="ARBA00022664"/>
    </source>
</evidence>
<proteinExistence type="predicted"/>
<dbReference type="InterPro" id="IPR047415">
    <property type="entry name" value="Pcf11_CID"/>
</dbReference>
<dbReference type="PROSITE" id="PS51391">
    <property type="entry name" value="CID"/>
    <property type="match status" value="1"/>
</dbReference>
<name>A0A7I8JBU5_SPIIN</name>
<feature type="compositionally biased region" description="Basic and acidic residues" evidence="2">
    <location>
        <begin position="317"/>
        <end position="330"/>
    </location>
</feature>
<dbReference type="GO" id="GO:0006369">
    <property type="term" value="P:termination of RNA polymerase II transcription"/>
    <property type="evidence" value="ECO:0007669"/>
    <property type="project" value="InterPro"/>
</dbReference>
<dbReference type="FunFam" id="1.25.40.90:FF:000023">
    <property type="entry name" value="polyadenylation and cleavage factor homolog 4"/>
    <property type="match status" value="1"/>
</dbReference>
<dbReference type="GO" id="GO:0000993">
    <property type="term" value="F:RNA polymerase II complex binding"/>
    <property type="evidence" value="ECO:0007669"/>
    <property type="project" value="InterPro"/>
</dbReference>
<protein>
    <recommendedName>
        <fullName evidence="3">CID domain-containing protein</fullName>
    </recommendedName>
</protein>
<feature type="region of interest" description="Disordered" evidence="2">
    <location>
        <begin position="249"/>
        <end position="355"/>
    </location>
</feature>
<dbReference type="GO" id="GO:0031124">
    <property type="term" value="P:mRNA 3'-end processing"/>
    <property type="evidence" value="ECO:0007669"/>
    <property type="project" value="InterPro"/>
</dbReference>
<dbReference type="Pfam" id="PF04818">
    <property type="entry name" value="CID"/>
    <property type="match status" value="1"/>
</dbReference>
<keyword evidence="5" id="KW-1185">Reference proteome</keyword>
<feature type="compositionally biased region" description="Basic and acidic residues" evidence="2">
    <location>
        <begin position="365"/>
        <end position="378"/>
    </location>
</feature>
<gene>
    <name evidence="4" type="ORF">SI7747_11013964</name>
</gene>
<dbReference type="InterPro" id="IPR008942">
    <property type="entry name" value="ENTH_VHS"/>
</dbReference>
<feature type="compositionally biased region" description="Low complexity" evidence="2">
    <location>
        <begin position="655"/>
        <end position="671"/>
    </location>
</feature>
<dbReference type="EMBL" id="CACRZD030000011">
    <property type="protein sequence ID" value="CAA6667570.1"/>
    <property type="molecule type" value="Genomic_DNA"/>
</dbReference>
<evidence type="ECO:0000259" key="3">
    <source>
        <dbReference type="PROSITE" id="PS51391"/>
    </source>
</evidence>
<reference evidence="4 5" key="1">
    <citation type="submission" date="2019-12" db="EMBL/GenBank/DDBJ databases">
        <authorList>
            <person name="Scholz U."/>
            <person name="Mascher M."/>
            <person name="Fiebig A."/>
        </authorList>
    </citation>
    <scope>NUCLEOTIDE SEQUENCE</scope>
</reference>
<organism evidence="4">
    <name type="scientific">Spirodela intermedia</name>
    <name type="common">Intermediate duckweed</name>
    <dbReference type="NCBI Taxonomy" id="51605"/>
    <lineage>
        <taxon>Eukaryota</taxon>
        <taxon>Viridiplantae</taxon>
        <taxon>Streptophyta</taxon>
        <taxon>Embryophyta</taxon>
        <taxon>Tracheophyta</taxon>
        <taxon>Spermatophyta</taxon>
        <taxon>Magnoliopsida</taxon>
        <taxon>Liliopsida</taxon>
        <taxon>Araceae</taxon>
        <taxon>Lemnoideae</taxon>
        <taxon>Spirodela</taxon>
    </lineage>
</organism>
<feature type="compositionally biased region" description="Polar residues" evidence="2">
    <location>
        <begin position="636"/>
        <end position="649"/>
    </location>
</feature>
<feature type="region of interest" description="Disordered" evidence="2">
    <location>
        <begin position="1"/>
        <end position="49"/>
    </location>
</feature>
<feature type="domain" description="CID" evidence="3">
    <location>
        <begin position="82"/>
        <end position="210"/>
    </location>
</feature>
<evidence type="ECO:0000313" key="4">
    <source>
        <dbReference type="EMBL" id="CAA2628321.1"/>
    </source>
</evidence>
<feature type="compositionally biased region" description="Polar residues" evidence="2">
    <location>
        <begin position="472"/>
        <end position="481"/>
    </location>
</feature>
<dbReference type="GO" id="GO:0005849">
    <property type="term" value="C:mRNA cleavage factor complex"/>
    <property type="evidence" value="ECO:0007669"/>
    <property type="project" value="TreeGrafter"/>
</dbReference>
<dbReference type="Gene3D" id="1.25.40.90">
    <property type="match status" value="1"/>
</dbReference>
<dbReference type="EMBL" id="LR743598">
    <property type="protein sequence ID" value="CAA2628321.1"/>
    <property type="molecule type" value="Genomic_DNA"/>
</dbReference>
<dbReference type="GO" id="GO:0003729">
    <property type="term" value="F:mRNA binding"/>
    <property type="evidence" value="ECO:0007669"/>
    <property type="project" value="InterPro"/>
</dbReference>
<dbReference type="PANTHER" id="PTHR15921:SF3">
    <property type="entry name" value="PRE-MRNA CLEAVAGE COMPLEX 2 PROTEIN PCF11"/>
    <property type="match status" value="1"/>
</dbReference>